<name>A0A3S4KWF3_9ENTR</name>
<accession>A0A3S4KWF3</accession>
<evidence type="ECO:0000256" key="4">
    <source>
        <dbReference type="ARBA" id="ARBA00023163"/>
    </source>
</evidence>
<proteinExistence type="inferred from homology"/>
<reference evidence="6 7" key="1">
    <citation type="submission" date="2018-12" db="EMBL/GenBank/DDBJ databases">
        <authorList>
            <consortium name="Pathogen Informatics"/>
        </authorList>
    </citation>
    <scope>NUCLEOTIDE SEQUENCE [LARGE SCALE GENOMIC DNA]</scope>
    <source>
        <strain evidence="6 7">NCTC11466</strain>
    </source>
</reference>
<comment type="similarity">
    <text evidence="1">Belongs to the LysR transcriptional regulatory family.</text>
</comment>
<dbReference type="KEGG" id="clap:NCTC11466_03846"/>
<dbReference type="GO" id="GO:0003700">
    <property type="term" value="F:DNA-binding transcription factor activity"/>
    <property type="evidence" value="ECO:0007669"/>
    <property type="project" value="InterPro"/>
</dbReference>
<dbReference type="InterPro" id="IPR050389">
    <property type="entry name" value="LysR-type_TF"/>
</dbReference>
<dbReference type="NCBIfam" id="NF007063">
    <property type="entry name" value="PRK09508.1"/>
    <property type="match status" value="1"/>
</dbReference>
<feature type="domain" description="HTH lysR-type" evidence="5">
    <location>
        <begin position="22"/>
        <end position="79"/>
    </location>
</feature>
<evidence type="ECO:0000313" key="7">
    <source>
        <dbReference type="Proteomes" id="UP000274122"/>
    </source>
</evidence>
<keyword evidence="4" id="KW-0804">Transcription</keyword>
<protein>
    <submittedName>
        <fullName evidence="6">HTH-type transcriptional regulator LeuO</fullName>
    </submittedName>
</protein>
<dbReference type="Gene3D" id="1.10.10.10">
    <property type="entry name" value="Winged helix-like DNA-binding domain superfamily/Winged helix DNA-binding domain"/>
    <property type="match status" value="1"/>
</dbReference>
<keyword evidence="2" id="KW-0805">Transcription regulation</keyword>
<dbReference type="OrthoDB" id="8720143at2"/>
<keyword evidence="7" id="KW-1185">Reference proteome</keyword>
<evidence type="ECO:0000256" key="2">
    <source>
        <dbReference type="ARBA" id="ARBA00023015"/>
    </source>
</evidence>
<dbReference type="InterPro" id="IPR005119">
    <property type="entry name" value="LysR_subst-bd"/>
</dbReference>
<dbReference type="Proteomes" id="UP000274122">
    <property type="component" value="Chromosome"/>
</dbReference>
<organism evidence="6 7">
    <name type="scientific">Cedecea lapagei</name>
    <dbReference type="NCBI Taxonomy" id="158823"/>
    <lineage>
        <taxon>Bacteria</taxon>
        <taxon>Pseudomonadati</taxon>
        <taxon>Pseudomonadota</taxon>
        <taxon>Gammaproteobacteria</taxon>
        <taxon>Enterobacterales</taxon>
        <taxon>Enterobacteriaceae</taxon>
        <taxon>Cedecea</taxon>
    </lineage>
</organism>
<dbReference type="SUPFAM" id="SSF46785">
    <property type="entry name" value="Winged helix' DNA-binding domain"/>
    <property type="match status" value="1"/>
</dbReference>
<dbReference type="Pfam" id="PF03466">
    <property type="entry name" value="LysR_substrate"/>
    <property type="match status" value="1"/>
</dbReference>
<dbReference type="PANTHER" id="PTHR30118">
    <property type="entry name" value="HTH-TYPE TRANSCRIPTIONAL REGULATOR LEUO-RELATED"/>
    <property type="match status" value="1"/>
</dbReference>
<dbReference type="PROSITE" id="PS50931">
    <property type="entry name" value="HTH_LYSR"/>
    <property type="match status" value="1"/>
</dbReference>
<evidence type="ECO:0000313" key="6">
    <source>
        <dbReference type="EMBL" id="VEC00840.1"/>
    </source>
</evidence>
<dbReference type="PRINTS" id="PR00039">
    <property type="entry name" value="HTHLYSR"/>
</dbReference>
<dbReference type="RefSeq" id="WP_126357559.1">
    <property type="nucleotide sequence ID" value="NZ_LR134201.1"/>
</dbReference>
<evidence type="ECO:0000256" key="3">
    <source>
        <dbReference type="ARBA" id="ARBA00023125"/>
    </source>
</evidence>
<dbReference type="Gene3D" id="3.40.190.10">
    <property type="entry name" value="Periplasmic binding protein-like II"/>
    <property type="match status" value="2"/>
</dbReference>
<dbReference type="SUPFAM" id="SSF53850">
    <property type="entry name" value="Periplasmic binding protein-like II"/>
    <property type="match status" value="1"/>
</dbReference>
<dbReference type="PANTHER" id="PTHR30118:SF6">
    <property type="entry name" value="HTH-TYPE TRANSCRIPTIONAL REGULATOR LEUO"/>
    <property type="match status" value="1"/>
</dbReference>
<dbReference type="GO" id="GO:0003677">
    <property type="term" value="F:DNA binding"/>
    <property type="evidence" value="ECO:0007669"/>
    <property type="project" value="UniProtKB-KW"/>
</dbReference>
<dbReference type="InterPro" id="IPR036390">
    <property type="entry name" value="WH_DNA-bd_sf"/>
</dbReference>
<evidence type="ECO:0000259" key="5">
    <source>
        <dbReference type="PROSITE" id="PS50931"/>
    </source>
</evidence>
<dbReference type="Pfam" id="PF00126">
    <property type="entry name" value="HTH_1"/>
    <property type="match status" value="1"/>
</dbReference>
<evidence type="ECO:0000256" key="1">
    <source>
        <dbReference type="ARBA" id="ARBA00009437"/>
    </source>
</evidence>
<dbReference type="InterPro" id="IPR036388">
    <property type="entry name" value="WH-like_DNA-bd_sf"/>
</dbReference>
<dbReference type="AlphaFoldDB" id="A0A3S4KWF3"/>
<dbReference type="EMBL" id="LR134201">
    <property type="protein sequence ID" value="VEC00840.1"/>
    <property type="molecule type" value="Genomic_DNA"/>
</dbReference>
<sequence>MDDRINEHPSELNKIKPRLRDVDLNLLTVFDMVMKARSITGAARLLGMSQPAVSNAVSRLKVTFNDELFVRYGRGIQPTTRAVQLCSVVRHALQIVQNELPGSGFDPLVSERQFALCIASPLDSKIMPGILDGIKYAAPHVQLTFQSPFNAGIEQQMRQQEVDFLISYEEIARQEFKRVPLFEDEMVLVTGCDHPGFHSPLTVADFYNQQHAVVSLECYCSFSSPWYDTREKQKSIAYQGMAITCVLNVISQTRMVAVAPRWLAESVSNSLKLNLYSLPFVKKRRTCFLSWHGAAGQDKGHLWMQGLIANSCRK</sequence>
<gene>
    <name evidence="6" type="primary">leuO_2</name>
    <name evidence="6" type="ORF">NCTC11466_03846</name>
</gene>
<dbReference type="InterPro" id="IPR000847">
    <property type="entry name" value="LysR_HTH_N"/>
</dbReference>
<keyword evidence="3" id="KW-0238">DNA-binding</keyword>